<reference evidence="5 6" key="1">
    <citation type="submission" date="2018-10" db="EMBL/GenBank/DDBJ databases">
        <authorList>
            <person name="Criscuolo A."/>
        </authorList>
    </citation>
    <scope>NUCLEOTIDE SEQUENCE [LARGE SCALE GENOMIC DNA]</scope>
    <source>
        <strain evidence="5">DnA1</strain>
    </source>
</reference>
<dbReference type="PANTHER" id="PTHR44688">
    <property type="entry name" value="DNA-BINDING TRANSCRIPTIONAL ACTIVATOR DEVR_DOSR"/>
    <property type="match status" value="1"/>
</dbReference>
<evidence type="ECO:0000256" key="1">
    <source>
        <dbReference type="ARBA" id="ARBA00023015"/>
    </source>
</evidence>
<evidence type="ECO:0000313" key="5">
    <source>
        <dbReference type="EMBL" id="VCU70515.1"/>
    </source>
</evidence>
<dbReference type="PROSITE" id="PS50043">
    <property type="entry name" value="HTH_LUXR_2"/>
    <property type="match status" value="1"/>
</dbReference>
<organism evidence="5 6">
    <name type="scientific">Pigmentiphaga humi</name>
    <dbReference type="NCBI Taxonomy" id="2478468"/>
    <lineage>
        <taxon>Bacteria</taxon>
        <taxon>Pseudomonadati</taxon>
        <taxon>Pseudomonadota</taxon>
        <taxon>Betaproteobacteria</taxon>
        <taxon>Burkholderiales</taxon>
        <taxon>Alcaligenaceae</taxon>
        <taxon>Pigmentiphaga</taxon>
    </lineage>
</organism>
<dbReference type="RefSeq" id="WP_124080032.1">
    <property type="nucleotide sequence ID" value="NZ_UWPJ01000020.1"/>
</dbReference>
<name>A0A3P4B5S4_9BURK</name>
<accession>A0A3P4B5S4</accession>
<dbReference type="InterPro" id="IPR000792">
    <property type="entry name" value="Tscrpt_reg_LuxR_C"/>
</dbReference>
<dbReference type="OrthoDB" id="7009766at2"/>
<dbReference type="PROSITE" id="PS00622">
    <property type="entry name" value="HTH_LUXR_1"/>
    <property type="match status" value="1"/>
</dbReference>
<feature type="domain" description="HTH luxR-type" evidence="4">
    <location>
        <begin position="194"/>
        <end position="259"/>
    </location>
</feature>
<evidence type="ECO:0000256" key="2">
    <source>
        <dbReference type="ARBA" id="ARBA00023125"/>
    </source>
</evidence>
<dbReference type="PRINTS" id="PR00038">
    <property type="entry name" value="HTHLUXR"/>
</dbReference>
<dbReference type="GO" id="GO:0006355">
    <property type="term" value="P:regulation of DNA-templated transcription"/>
    <property type="evidence" value="ECO:0007669"/>
    <property type="project" value="InterPro"/>
</dbReference>
<dbReference type="Pfam" id="PF00196">
    <property type="entry name" value="GerE"/>
    <property type="match status" value="1"/>
</dbReference>
<sequence>MDCWLVDAGERDESVRGLPWGMRAAAALGDHALPAAMLAEIQAWGPVQHLSIIDRRLDGGGCTLEAASISGNGAYQAGMCYVSKGFYRFDSVDAVMRGSPSSCAMVLQSSHEVAVAEYRARCYEDLAIAQRCTLATASEGRAISLNLYRCVPNGGFAEREIESMRHMAADLLMLVSKHRLIARLRAMAEPRLRYQRLSATLSERERQVLARCCHGWTAKQIARELRLEVSTVNTYKNRACQRLGIRGQRGLLELLGGNLDELEQATASR</sequence>
<evidence type="ECO:0000256" key="3">
    <source>
        <dbReference type="ARBA" id="ARBA00023163"/>
    </source>
</evidence>
<keyword evidence="1" id="KW-0805">Transcription regulation</keyword>
<keyword evidence="2 5" id="KW-0238">DNA-binding</keyword>
<dbReference type="SUPFAM" id="SSF46894">
    <property type="entry name" value="C-terminal effector domain of the bipartite response regulators"/>
    <property type="match status" value="1"/>
</dbReference>
<evidence type="ECO:0000259" key="4">
    <source>
        <dbReference type="PROSITE" id="PS50043"/>
    </source>
</evidence>
<dbReference type="Gene3D" id="1.10.10.10">
    <property type="entry name" value="Winged helix-like DNA-binding domain superfamily/Winged helix DNA-binding domain"/>
    <property type="match status" value="1"/>
</dbReference>
<dbReference type="InterPro" id="IPR016032">
    <property type="entry name" value="Sig_transdc_resp-reg_C-effctor"/>
</dbReference>
<dbReference type="SMART" id="SM00421">
    <property type="entry name" value="HTH_LUXR"/>
    <property type="match status" value="1"/>
</dbReference>
<evidence type="ECO:0000313" key="6">
    <source>
        <dbReference type="Proteomes" id="UP000277294"/>
    </source>
</evidence>
<proteinExistence type="predicted"/>
<gene>
    <name evidence="5" type="ORF">PIGHUM_02587</name>
</gene>
<protein>
    <submittedName>
        <fullName evidence="5">DNA-binding transcriptional activator BglJ</fullName>
    </submittedName>
</protein>
<keyword evidence="6" id="KW-1185">Reference proteome</keyword>
<dbReference type="PANTHER" id="PTHR44688:SF16">
    <property type="entry name" value="DNA-BINDING TRANSCRIPTIONAL ACTIVATOR DEVR_DOSR"/>
    <property type="match status" value="1"/>
</dbReference>
<dbReference type="Proteomes" id="UP000277294">
    <property type="component" value="Unassembled WGS sequence"/>
</dbReference>
<keyword evidence="3" id="KW-0804">Transcription</keyword>
<dbReference type="InterPro" id="IPR036388">
    <property type="entry name" value="WH-like_DNA-bd_sf"/>
</dbReference>
<dbReference type="EMBL" id="UWPJ01000020">
    <property type="protein sequence ID" value="VCU70515.1"/>
    <property type="molecule type" value="Genomic_DNA"/>
</dbReference>
<dbReference type="CDD" id="cd06170">
    <property type="entry name" value="LuxR_C_like"/>
    <property type="match status" value="1"/>
</dbReference>
<dbReference type="AlphaFoldDB" id="A0A3P4B5S4"/>
<dbReference type="GO" id="GO:0003677">
    <property type="term" value="F:DNA binding"/>
    <property type="evidence" value="ECO:0007669"/>
    <property type="project" value="UniProtKB-KW"/>
</dbReference>